<dbReference type="Proteomes" id="UP000515806">
    <property type="component" value="Chromosome"/>
</dbReference>
<gene>
    <name evidence="2" type="ORF">H9L23_13335</name>
</gene>
<protein>
    <recommendedName>
        <fullName evidence="4">DUF4138 domain-containing protein</fullName>
    </recommendedName>
</protein>
<evidence type="ECO:0000313" key="3">
    <source>
        <dbReference type="Proteomes" id="UP000515806"/>
    </source>
</evidence>
<reference evidence="2 3" key="1">
    <citation type="submission" date="2020-08" db="EMBL/GenBank/DDBJ databases">
        <title>Genome sequence of Pedobacter roseus KACC 11594T.</title>
        <authorList>
            <person name="Hyun D.-W."/>
            <person name="Bae J.-W."/>
        </authorList>
    </citation>
    <scope>NUCLEOTIDE SEQUENCE [LARGE SCALE GENOMIC DNA]</scope>
    <source>
        <strain evidence="2 3">KACC 11594</strain>
    </source>
</reference>
<sequence>MKKISILLLSAIFLSLGCNAQNPISLNPAPIKVEKKADYATVQPYYQIDFSAALCMFEVRVNDVLVFTLDLPGQASSTIPINSAILQSGKQQISIKMLPMSGQKILNPNATFQYSIKVYDAAKNLDFKEQLPGEYAVEKVNPAKKQASLSQTATFNAEVPYNISAYQTGTDLKSVAGLNDKLRQAYQKLSELIAKGDLEQLKKLIANREQVAAVTMYLSKEETDGRMKSMLGDLKSGFKMLPIPPNAQVKIFGNGKIASMVTPQGGSVIKLRNEKAQEEMELEFTFYIPQGKTELEII</sequence>
<keyword evidence="3" id="KW-1185">Reference proteome</keyword>
<dbReference type="AlphaFoldDB" id="A0A7G9Q9W7"/>
<feature type="chain" id="PRO_5028899873" description="DUF4138 domain-containing protein" evidence="1">
    <location>
        <begin position="21"/>
        <end position="298"/>
    </location>
</feature>
<accession>A0A7G9Q9W7</accession>
<proteinExistence type="predicted"/>
<dbReference type="KEGG" id="proe:H9L23_13335"/>
<feature type="signal peptide" evidence="1">
    <location>
        <begin position="1"/>
        <end position="20"/>
    </location>
</feature>
<evidence type="ECO:0008006" key="4">
    <source>
        <dbReference type="Google" id="ProtNLM"/>
    </source>
</evidence>
<name>A0A7G9Q9W7_9SPHI</name>
<organism evidence="2 3">
    <name type="scientific">Pedobacter roseus</name>
    <dbReference type="NCBI Taxonomy" id="336820"/>
    <lineage>
        <taxon>Bacteria</taxon>
        <taxon>Pseudomonadati</taxon>
        <taxon>Bacteroidota</taxon>
        <taxon>Sphingobacteriia</taxon>
        <taxon>Sphingobacteriales</taxon>
        <taxon>Sphingobacteriaceae</taxon>
        <taxon>Pedobacter</taxon>
    </lineage>
</organism>
<evidence type="ECO:0000313" key="2">
    <source>
        <dbReference type="EMBL" id="QNN40142.1"/>
    </source>
</evidence>
<dbReference type="RefSeq" id="WP_187590883.1">
    <property type="nucleotide sequence ID" value="NZ_CP060723.1"/>
</dbReference>
<evidence type="ECO:0000256" key="1">
    <source>
        <dbReference type="SAM" id="SignalP"/>
    </source>
</evidence>
<keyword evidence="1" id="KW-0732">Signal</keyword>
<dbReference type="EMBL" id="CP060723">
    <property type="protein sequence ID" value="QNN40142.1"/>
    <property type="molecule type" value="Genomic_DNA"/>
</dbReference>
<dbReference type="PROSITE" id="PS51257">
    <property type="entry name" value="PROKAR_LIPOPROTEIN"/>
    <property type="match status" value="1"/>
</dbReference>